<keyword evidence="4 7" id="KW-0812">Transmembrane</keyword>
<evidence type="ECO:0000256" key="4">
    <source>
        <dbReference type="ARBA" id="ARBA00022692"/>
    </source>
</evidence>
<name>A0A239U6F5_9FIRM</name>
<evidence type="ECO:0000313" key="9">
    <source>
        <dbReference type="EMBL" id="SNV05597.1"/>
    </source>
</evidence>
<evidence type="ECO:0000256" key="1">
    <source>
        <dbReference type="ARBA" id="ARBA00004141"/>
    </source>
</evidence>
<organism evidence="9 10">
    <name type="scientific">Megamonas hypermegale</name>
    <dbReference type="NCBI Taxonomy" id="158847"/>
    <lineage>
        <taxon>Bacteria</taxon>
        <taxon>Bacillati</taxon>
        <taxon>Bacillota</taxon>
        <taxon>Negativicutes</taxon>
        <taxon>Selenomonadales</taxon>
        <taxon>Selenomonadaceae</taxon>
        <taxon>Megamonas</taxon>
    </lineage>
</organism>
<sequence>MNKSFSKNRISKMDSLTAYILPVLVSIGDYIAIIIAEAVAFYLCIFFMPKDFYMDIPKSYFYLWVPAVFIFFLFYAGTHKRMVPYWEKIKDIFCANFYSIIAAIFILYLIHEDITRISRLYVALLFIFSLIFLYSIRQIIISICNRLDILKEPVIFIGGGKVTEAVIKFYNNNNCFGIKVVGIIDDDFSSEYLKQRYPLFKGIDRAAEYIKKSNVKTVIIAKTRLDRNSLKELLTNIQFLVRNLAFIPNIIGTPIANLDVRRIYRDDIVLLNIKNNLAYMRNRVIKRIFDIIMGLIICIPAVPILILCYFWVKFDSRGPVFFNAKRIGKDGKEFTCYKFRSMYMNSDKILADYLAKNPEAKAEWDEFQKLHDFDPRVTNAGRIMRKTSLDELPQLLNVLKGEMSLVGPRPYLPREIGKMGEYYKIIISTVPGITGYWQVNGRSDVTFEGRLKMDNWYIYNWSVWMDMVLLFKTIKAVFFSKGAV</sequence>
<feature type="transmembrane region" description="Helical" evidence="7">
    <location>
        <begin position="21"/>
        <end position="48"/>
    </location>
</feature>
<proteinExistence type="inferred from homology"/>
<dbReference type="PANTHER" id="PTHR30576:SF10">
    <property type="entry name" value="SLL5057 PROTEIN"/>
    <property type="match status" value="1"/>
</dbReference>
<evidence type="ECO:0000256" key="5">
    <source>
        <dbReference type="ARBA" id="ARBA00022989"/>
    </source>
</evidence>
<dbReference type="NCBIfam" id="TIGR03022">
    <property type="entry name" value="WbaP_sugtrans"/>
    <property type="match status" value="1"/>
</dbReference>
<evidence type="ECO:0000259" key="8">
    <source>
        <dbReference type="Pfam" id="PF02397"/>
    </source>
</evidence>
<feature type="transmembrane region" description="Helical" evidence="7">
    <location>
        <begin position="60"/>
        <end position="77"/>
    </location>
</feature>
<dbReference type="InterPro" id="IPR017475">
    <property type="entry name" value="EPS_sugar_tfrase"/>
</dbReference>
<gene>
    <name evidence="9" type="primary">wcaJ</name>
    <name evidence="9" type="ORF">SAMEA4364220_02188</name>
</gene>
<evidence type="ECO:0000256" key="7">
    <source>
        <dbReference type="SAM" id="Phobius"/>
    </source>
</evidence>
<reference evidence="9 10" key="1">
    <citation type="submission" date="2017-06" db="EMBL/GenBank/DDBJ databases">
        <authorList>
            <consortium name="Pathogen Informatics"/>
        </authorList>
    </citation>
    <scope>NUCLEOTIDE SEQUENCE [LARGE SCALE GENOMIC DNA]</scope>
    <source>
        <strain evidence="9 10">NCTC10570</strain>
    </source>
</reference>
<keyword evidence="5 7" id="KW-1133">Transmembrane helix</keyword>
<comment type="similarity">
    <text evidence="2">Belongs to the bacterial sugar transferase family.</text>
</comment>
<evidence type="ECO:0000256" key="6">
    <source>
        <dbReference type="ARBA" id="ARBA00023136"/>
    </source>
</evidence>
<accession>A0A239U6F5</accession>
<dbReference type="Pfam" id="PF02397">
    <property type="entry name" value="Bac_transf"/>
    <property type="match status" value="1"/>
</dbReference>
<feature type="domain" description="Bacterial sugar transferase" evidence="8">
    <location>
        <begin position="286"/>
        <end position="478"/>
    </location>
</feature>
<dbReference type="EMBL" id="LT906446">
    <property type="protein sequence ID" value="SNV05597.1"/>
    <property type="molecule type" value="Genomic_DNA"/>
</dbReference>
<dbReference type="GeneID" id="78508165"/>
<dbReference type="eggNOG" id="COG2148">
    <property type="taxonomic scope" value="Bacteria"/>
</dbReference>
<evidence type="ECO:0000256" key="3">
    <source>
        <dbReference type="ARBA" id="ARBA00022679"/>
    </source>
</evidence>
<dbReference type="NCBIfam" id="TIGR03025">
    <property type="entry name" value="EPS_sugtrans"/>
    <property type="match status" value="1"/>
</dbReference>
<dbReference type="Pfam" id="PF13727">
    <property type="entry name" value="CoA_binding_3"/>
    <property type="match status" value="1"/>
</dbReference>
<dbReference type="GO" id="GO:0016780">
    <property type="term" value="F:phosphotransferase activity, for other substituted phosphate groups"/>
    <property type="evidence" value="ECO:0007669"/>
    <property type="project" value="TreeGrafter"/>
</dbReference>
<dbReference type="Proteomes" id="UP000215383">
    <property type="component" value="Chromosome 1"/>
</dbReference>
<dbReference type="RefSeq" id="WP_051177568.1">
    <property type="nucleotide sequence ID" value="NZ_LT906446.1"/>
</dbReference>
<protein>
    <submittedName>
        <fullName evidence="9">Putative colanic biosynthesis UDP-glucose lipid carrier transferase</fullName>
    </submittedName>
</protein>
<keyword evidence="10" id="KW-1185">Reference proteome</keyword>
<dbReference type="AlphaFoldDB" id="A0A239U6F5"/>
<dbReference type="Gene3D" id="3.40.50.720">
    <property type="entry name" value="NAD(P)-binding Rossmann-like Domain"/>
    <property type="match status" value="1"/>
</dbReference>
<keyword evidence="6 7" id="KW-0472">Membrane</keyword>
<evidence type="ECO:0000256" key="2">
    <source>
        <dbReference type="ARBA" id="ARBA00006464"/>
    </source>
</evidence>
<dbReference type="InterPro" id="IPR017472">
    <property type="entry name" value="Undecaprenyl-P_galact_Ptfrase"/>
</dbReference>
<feature type="transmembrane region" description="Helical" evidence="7">
    <location>
        <begin position="89"/>
        <end position="111"/>
    </location>
</feature>
<comment type="subcellular location">
    <subcellularLocation>
        <location evidence="1">Membrane</location>
        <topology evidence="1">Multi-pass membrane protein</topology>
    </subcellularLocation>
</comment>
<feature type="transmembrane region" description="Helical" evidence="7">
    <location>
        <begin position="117"/>
        <end position="136"/>
    </location>
</feature>
<dbReference type="GO" id="GO:0005886">
    <property type="term" value="C:plasma membrane"/>
    <property type="evidence" value="ECO:0007669"/>
    <property type="project" value="InterPro"/>
</dbReference>
<keyword evidence="3 9" id="KW-0808">Transferase</keyword>
<evidence type="ECO:0000313" key="10">
    <source>
        <dbReference type="Proteomes" id="UP000215383"/>
    </source>
</evidence>
<dbReference type="PANTHER" id="PTHR30576">
    <property type="entry name" value="COLANIC BIOSYNTHESIS UDP-GLUCOSE LIPID CARRIER TRANSFERASE"/>
    <property type="match status" value="1"/>
</dbReference>
<feature type="transmembrane region" description="Helical" evidence="7">
    <location>
        <begin position="288"/>
        <end position="312"/>
    </location>
</feature>
<dbReference type="InterPro" id="IPR003362">
    <property type="entry name" value="Bact_transf"/>
</dbReference>
<dbReference type="GO" id="GO:0000271">
    <property type="term" value="P:polysaccharide biosynthetic process"/>
    <property type="evidence" value="ECO:0007669"/>
    <property type="project" value="InterPro"/>
</dbReference>